<dbReference type="SUPFAM" id="SSF56300">
    <property type="entry name" value="Metallo-dependent phosphatases"/>
    <property type="match status" value="1"/>
</dbReference>
<dbReference type="InterPro" id="IPR010138">
    <property type="entry name" value="UDP-diacylglucosamine_Hdrlase"/>
</dbReference>
<dbReference type="InterPro" id="IPR043461">
    <property type="entry name" value="LpxH-like"/>
</dbReference>
<proteinExistence type="inferred from homology"/>
<dbReference type="Pfam" id="PF00149">
    <property type="entry name" value="Metallophos"/>
    <property type="match status" value="1"/>
</dbReference>
<gene>
    <name evidence="11" type="primary">lpxH_4</name>
    <name evidence="11" type="ORF">GALL_93370</name>
</gene>
<dbReference type="InterPro" id="IPR004843">
    <property type="entry name" value="Calcineurin-like_PHP"/>
</dbReference>
<dbReference type="NCBIfam" id="TIGR01854">
    <property type="entry name" value="lipid_A_lpxH"/>
    <property type="match status" value="1"/>
</dbReference>
<dbReference type="GO" id="GO:0016020">
    <property type="term" value="C:membrane"/>
    <property type="evidence" value="ECO:0007669"/>
    <property type="project" value="GOC"/>
</dbReference>
<dbReference type="AlphaFoldDB" id="A0A1J5SJG4"/>
<evidence type="ECO:0000313" key="11">
    <source>
        <dbReference type="EMBL" id="OIR08543.1"/>
    </source>
</evidence>
<evidence type="ECO:0000256" key="4">
    <source>
        <dbReference type="ARBA" id="ARBA00022556"/>
    </source>
</evidence>
<dbReference type="GO" id="GO:0008758">
    <property type="term" value="F:UDP-2,3-diacylglucosamine hydrolase activity"/>
    <property type="evidence" value="ECO:0007669"/>
    <property type="project" value="TreeGrafter"/>
</dbReference>
<keyword evidence="9" id="KW-0464">Manganese</keyword>
<keyword evidence="8" id="KW-0472">Membrane</keyword>
<accession>A0A1J5SJG4</accession>
<keyword evidence="1" id="KW-1003">Cell membrane</keyword>
<keyword evidence="5" id="KW-0479">Metal-binding</keyword>
<dbReference type="EMBL" id="MLJW01000031">
    <property type="protein sequence ID" value="OIR08543.1"/>
    <property type="molecule type" value="Genomic_DNA"/>
</dbReference>
<protein>
    <submittedName>
        <fullName evidence="11">UDP-2,3-diacylglucosamine hydrolase</fullName>
        <ecNumber evidence="11">3.6.1.54</ecNumber>
    </submittedName>
</protein>
<dbReference type="PANTHER" id="PTHR34990:SF1">
    <property type="entry name" value="UDP-2,3-DIACYLGLUCOSAMINE HYDROLASE"/>
    <property type="match status" value="1"/>
</dbReference>
<feature type="domain" description="Calcineurin-like phosphoesterase" evidence="10">
    <location>
        <begin position="5"/>
        <end position="201"/>
    </location>
</feature>
<evidence type="ECO:0000256" key="7">
    <source>
        <dbReference type="ARBA" id="ARBA00023098"/>
    </source>
</evidence>
<dbReference type="GO" id="GO:0009245">
    <property type="term" value="P:lipid A biosynthetic process"/>
    <property type="evidence" value="ECO:0007669"/>
    <property type="project" value="UniProtKB-KW"/>
</dbReference>
<dbReference type="Gene3D" id="3.60.21.10">
    <property type="match status" value="1"/>
</dbReference>
<dbReference type="EC" id="3.6.1.54" evidence="11"/>
<dbReference type="GO" id="GO:0005737">
    <property type="term" value="C:cytoplasm"/>
    <property type="evidence" value="ECO:0007669"/>
    <property type="project" value="InterPro"/>
</dbReference>
<keyword evidence="7" id="KW-0443">Lipid metabolism</keyword>
<organism evidence="11">
    <name type="scientific">mine drainage metagenome</name>
    <dbReference type="NCBI Taxonomy" id="410659"/>
    <lineage>
        <taxon>unclassified sequences</taxon>
        <taxon>metagenomes</taxon>
        <taxon>ecological metagenomes</taxon>
    </lineage>
</organism>
<comment type="caution">
    <text evidence="11">The sequence shown here is derived from an EMBL/GenBank/DDBJ whole genome shotgun (WGS) entry which is preliminary data.</text>
</comment>
<name>A0A1J5SJG4_9ZZZZ</name>
<evidence type="ECO:0000256" key="5">
    <source>
        <dbReference type="ARBA" id="ARBA00022723"/>
    </source>
</evidence>
<evidence type="ECO:0000256" key="1">
    <source>
        <dbReference type="ARBA" id="ARBA00022475"/>
    </source>
</evidence>
<dbReference type="HAMAP" id="MF_00575">
    <property type="entry name" value="LpxH"/>
    <property type="match status" value="1"/>
</dbReference>
<keyword evidence="4" id="KW-0441">Lipid A biosynthesis</keyword>
<evidence type="ECO:0000256" key="9">
    <source>
        <dbReference type="ARBA" id="ARBA00023211"/>
    </source>
</evidence>
<keyword evidence="2" id="KW-0444">Lipid biosynthesis</keyword>
<evidence type="ECO:0000256" key="2">
    <source>
        <dbReference type="ARBA" id="ARBA00022516"/>
    </source>
</evidence>
<evidence type="ECO:0000259" key="10">
    <source>
        <dbReference type="Pfam" id="PF00149"/>
    </source>
</evidence>
<keyword evidence="6 11" id="KW-0378">Hydrolase</keyword>
<dbReference type="PANTHER" id="PTHR34990">
    <property type="entry name" value="UDP-2,3-DIACYLGLUCOSAMINE HYDROLASE-RELATED"/>
    <property type="match status" value="1"/>
</dbReference>
<dbReference type="InterPro" id="IPR029052">
    <property type="entry name" value="Metallo-depent_PP-like"/>
</dbReference>
<dbReference type="GO" id="GO:0046872">
    <property type="term" value="F:metal ion binding"/>
    <property type="evidence" value="ECO:0007669"/>
    <property type="project" value="UniProtKB-KW"/>
</dbReference>
<reference evidence="11" key="1">
    <citation type="submission" date="2016-10" db="EMBL/GenBank/DDBJ databases">
        <title>Sequence of Gallionella enrichment culture.</title>
        <authorList>
            <person name="Poehlein A."/>
            <person name="Muehling M."/>
            <person name="Daniel R."/>
        </authorList>
    </citation>
    <scope>NUCLEOTIDE SEQUENCE</scope>
</reference>
<evidence type="ECO:0000256" key="8">
    <source>
        <dbReference type="ARBA" id="ARBA00023136"/>
    </source>
</evidence>
<keyword evidence="3" id="KW-0997">Cell inner membrane</keyword>
<dbReference type="NCBIfam" id="NF003743">
    <property type="entry name" value="PRK05340.1"/>
    <property type="match status" value="1"/>
</dbReference>
<evidence type="ECO:0000256" key="3">
    <source>
        <dbReference type="ARBA" id="ARBA00022519"/>
    </source>
</evidence>
<dbReference type="CDD" id="cd07398">
    <property type="entry name" value="MPP_YbbF-LpxH"/>
    <property type="match status" value="1"/>
</dbReference>
<sequence length="241" mass="27269">MPHSLFISDLHLSPDHPQSTALFLSFAAGIAPEAEALYILGDLFEYWAGDDDLNDPFHRLIIDALQGLGARGTRIYIMHGNRDFLMDEELAAACNATLLDDPTLLDLYGAPTLLTHGDALCTDDVEYQRFREQVRKGDWQARFLAQPLALRKAQIEQMRMQSKNEKRLKAADIMDVNAGAVDDLLRRHRYPRLIHGHTHRPAKHLHHPDGHTCERWVLGDWDSGKAAILRCDAQGIAWVHL</sequence>
<evidence type="ECO:0000256" key="6">
    <source>
        <dbReference type="ARBA" id="ARBA00022801"/>
    </source>
</evidence>